<accession>A0ABD1KUV7</accession>
<dbReference type="InterPro" id="IPR006600">
    <property type="entry name" value="HTH_CenpB_DNA-bd_dom"/>
</dbReference>
<protein>
    <recommendedName>
        <fullName evidence="3">HTH CENPB-type domain-containing protein</fullName>
    </recommendedName>
</protein>
<dbReference type="Pfam" id="PF03221">
    <property type="entry name" value="HTH_Tnp_Tc5"/>
    <property type="match status" value="1"/>
</dbReference>
<dbReference type="PANTHER" id="PTHR19303">
    <property type="entry name" value="TRANSPOSON"/>
    <property type="match status" value="1"/>
</dbReference>
<keyword evidence="5" id="KW-1185">Reference proteome</keyword>
<evidence type="ECO:0000313" key="5">
    <source>
        <dbReference type="Proteomes" id="UP001591681"/>
    </source>
</evidence>
<evidence type="ECO:0000256" key="2">
    <source>
        <dbReference type="SAM" id="MobiDB-lite"/>
    </source>
</evidence>
<dbReference type="Proteomes" id="UP001591681">
    <property type="component" value="Unassembled WGS sequence"/>
</dbReference>
<dbReference type="Pfam" id="PF03184">
    <property type="entry name" value="DDE_1"/>
    <property type="match status" value="1"/>
</dbReference>
<dbReference type="InterPro" id="IPR004875">
    <property type="entry name" value="DDE_SF_endonuclease_dom"/>
</dbReference>
<comment type="caution">
    <text evidence="4">The sequence shown here is derived from an EMBL/GenBank/DDBJ whole genome shotgun (WGS) entry which is preliminary data.</text>
</comment>
<name>A0ABD1KUV7_9TELE</name>
<evidence type="ECO:0000259" key="3">
    <source>
        <dbReference type="PROSITE" id="PS51253"/>
    </source>
</evidence>
<gene>
    <name evidence="4" type="ORF">ACEWY4_001681</name>
</gene>
<evidence type="ECO:0000256" key="1">
    <source>
        <dbReference type="ARBA" id="ARBA00023125"/>
    </source>
</evidence>
<sequence length="362" mass="40586">MIKEKAKQLYATVSDSRDEEFAASVGWLNRFLRRNNFTCRRRTTIAQKDAKEFTDKLVKFVTFSTRIINAKKILDRDIIAMDETAVWLDMVGSTTVDTRGARSIPLKTTGHEKSHLTVVLAAKADGSKLKPFVVFKGGVREVKAMQSIGGVVASSKNGWMNDDLTAEWLQKVVGKFNFGPRLLVWDSYRCHISQATKEELKRGYSITTAVIPGGCTKYIQAPDVVWNKPFKASLHESYDRLMAGDADKTYTTGGYTRAPARRLLVAWVLKAWDELNTELVKKSFKVCGLTVAPVGSEDHFIHCFKEGEPCAAGKEMLVQVRQGLQVDDGEAEQQEDEGEEFENELVVEDDDDEEVIADEEDD</sequence>
<dbReference type="Gene3D" id="1.10.10.60">
    <property type="entry name" value="Homeodomain-like"/>
    <property type="match status" value="1"/>
</dbReference>
<feature type="region of interest" description="Disordered" evidence="2">
    <location>
        <begin position="327"/>
        <end position="362"/>
    </location>
</feature>
<reference evidence="4 5" key="1">
    <citation type="submission" date="2024-09" db="EMBL/GenBank/DDBJ databases">
        <title>A chromosome-level genome assembly of Gray's grenadier anchovy, Coilia grayii.</title>
        <authorList>
            <person name="Fu Z."/>
        </authorList>
    </citation>
    <scope>NUCLEOTIDE SEQUENCE [LARGE SCALE GENOMIC DNA]</scope>
    <source>
        <strain evidence="4">G4</strain>
        <tissue evidence="4">Muscle</tissue>
    </source>
</reference>
<feature type="domain" description="HTH CENPB-type" evidence="3">
    <location>
        <begin position="1"/>
        <end position="41"/>
    </location>
</feature>
<evidence type="ECO:0000313" key="4">
    <source>
        <dbReference type="EMBL" id="KAL2102513.1"/>
    </source>
</evidence>
<dbReference type="PROSITE" id="PS51253">
    <property type="entry name" value="HTH_CENPB"/>
    <property type="match status" value="1"/>
</dbReference>
<dbReference type="GO" id="GO:0003677">
    <property type="term" value="F:DNA binding"/>
    <property type="evidence" value="ECO:0007669"/>
    <property type="project" value="UniProtKB-KW"/>
</dbReference>
<dbReference type="EMBL" id="JBHFQA010000002">
    <property type="protein sequence ID" value="KAL2102513.1"/>
    <property type="molecule type" value="Genomic_DNA"/>
</dbReference>
<dbReference type="InterPro" id="IPR050863">
    <property type="entry name" value="CenT-Element_Derived"/>
</dbReference>
<dbReference type="AlphaFoldDB" id="A0ABD1KUV7"/>
<proteinExistence type="predicted"/>
<keyword evidence="1" id="KW-0238">DNA-binding</keyword>
<organism evidence="4 5">
    <name type="scientific">Coilia grayii</name>
    <name type="common">Gray's grenadier anchovy</name>
    <dbReference type="NCBI Taxonomy" id="363190"/>
    <lineage>
        <taxon>Eukaryota</taxon>
        <taxon>Metazoa</taxon>
        <taxon>Chordata</taxon>
        <taxon>Craniata</taxon>
        <taxon>Vertebrata</taxon>
        <taxon>Euteleostomi</taxon>
        <taxon>Actinopterygii</taxon>
        <taxon>Neopterygii</taxon>
        <taxon>Teleostei</taxon>
        <taxon>Clupei</taxon>
        <taxon>Clupeiformes</taxon>
        <taxon>Clupeoidei</taxon>
        <taxon>Engraulidae</taxon>
        <taxon>Coilinae</taxon>
        <taxon>Coilia</taxon>
    </lineage>
</organism>